<keyword evidence="3" id="KW-1185">Reference proteome</keyword>
<feature type="transmembrane region" description="Helical" evidence="1">
    <location>
        <begin position="400"/>
        <end position="425"/>
    </location>
</feature>
<dbReference type="EMBL" id="JABKAV010000034">
    <property type="protein sequence ID" value="NVO85576.1"/>
    <property type="molecule type" value="Genomic_DNA"/>
</dbReference>
<protein>
    <recommendedName>
        <fullName evidence="4">DUF2723 domain-containing protein</fullName>
    </recommendedName>
</protein>
<feature type="transmembrane region" description="Helical" evidence="1">
    <location>
        <begin position="149"/>
        <end position="182"/>
    </location>
</feature>
<feature type="transmembrane region" description="Helical" evidence="1">
    <location>
        <begin position="376"/>
        <end position="394"/>
    </location>
</feature>
<keyword evidence="1" id="KW-0812">Transmembrane</keyword>
<gene>
    <name evidence="2" type="ORF">HW556_11860</name>
</gene>
<comment type="caution">
    <text evidence="2">The sequence shown here is derived from an EMBL/GenBank/DDBJ whole genome shotgun (WGS) entry which is preliminary data.</text>
</comment>
<feature type="transmembrane region" description="Helical" evidence="1">
    <location>
        <begin position="12"/>
        <end position="30"/>
    </location>
</feature>
<name>A0ABX2Q6J7_9BACT</name>
<feature type="transmembrane region" description="Helical" evidence="1">
    <location>
        <begin position="432"/>
        <end position="450"/>
    </location>
</feature>
<dbReference type="RefSeq" id="WP_176900259.1">
    <property type="nucleotide sequence ID" value="NZ_JABKAV010000034.1"/>
</dbReference>
<feature type="transmembrane region" description="Helical" evidence="1">
    <location>
        <begin position="126"/>
        <end position="142"/>
    </location>
</feature>
<reference evidence="2 3" key="1">
    <citation type="submission" date="2020-05" db="EMBL/GenBank/DDBJ databases">
        <title>Hymenobacter terrestris sp. nov. and Hymenobacter lapidiphilus sp. nov., isolated from regoliths in Antarctica.</title>
        <authorList>
            <person name="Sedlacek I."/>
            <person name="Pantucek R."/>
            <person name="Zeman M."/>
            <person name="Holochova P."/>
            <person name="Kralova S."/>
            <person name="Stankova E."/>
            <person name="Sedo O."/>
            <person name="Micenkova L."/>
            <person name="Svec P."/>
            <person name="Gupta V."/>
            <person name="Sood U."/>
            <person name="Korpole U.S."/>
            <person name="Lal R."/>
        </authorList>
    </citation>
    <scope>NUCLEOTIDE SEQUENCE [LARGE SCALE GENOMIC DNA]</scope>
    <source>
        <strain evidence="2 3">P5252</strain>
    </source>
</reference>
<keyword evidence="1" id="KW-1133">Transmembrane helix</keyword>
<evidence type="ECO:0000256" key="1">
    <source>
        <dbReference type="SAM" id="Phobius"/>
    </source>
</evidence>
<keyword evidence="1" id="KW-0472">Membrane</keyword>
<evidence type="ECO:0008006" key="4">
    <source>
        <dbReference type="Google" id="ProtNLM"/>
    </source>
</evidence>
<evidence type="ECO:0000313" key="2">
    <source>
        <dbReference type="EMBL" id="NVO85576.1"/>
    </source>
</evidence>
<evidence type="ECO:0000313" key="3">
    <source>
        <dbReference type="Proteomes" id="UP000626554"/>
    </source>
</evidence>
<accession>A0ABX2Q6J7</accession>
<sequence length="464" mass="50776">MLTLRRAGTSFFWLLLAALVLISAGLYNGFPLVTSDTGTYLNSAIHFDVPDDRPLTYGLWTAATGLRKSLWLVIFAQGLLLAALLWRTTAVFAPRLQHPAGRLALVATVTWLTGVAWYCSQLMPDIFTAVGLLALALLLLSRPAWPERLALLAVLLLAAIMHSSNLLTLLLTVLAVGVVGWWKHLFERGVLHRPTWLLTLAVALAGWIVLPALHAGFGGGFTLSRASSAFLMARLSESGVLEKFLADNCGPGNQYRLCEFRDQLPNDAITFMWDASSPLNRTGGWSANQPEYQRILRQIALSPRYYPLLISETVQATLRQLTHIGHGDGLTPFRENTNPYWKVGEYAPYELKEYMSSLQNRDQLDFTTLTERSYRAQLLALLVLGLGLLGPARSRVAPALVGFVVVCGLGIVANALVTGGLANVLDRLQGRVAWLLPWAALLLLAQHVPLPARWLGSLAGSARA</sequence>
<feature type="transmembrane region" description="Helical" evidence="1">
    <location>
        <begin position="100"/>
        <end position="120"/>
    </location>
</feature>
<feature type="transmembrane region" description="Helical" evidence="1">
    <location>
        <begin position="194"/>
        <end position="217"/>
    </location>
</feature>
<organism evidence="2 3">
    <name type="scientific">Hymenobacter terrestris</name>
    <dbReference type="NCBI Taxonomy" id="2748310"/>
    <lineage>
        <taxon>Bacteria</taxon>
        <taxon>Pseudomonadati</taxon>
        <taxon>Bacteroidota</taxon>
        <taxon>Cytophagia</taxon>
        <taxon>Cytophagales</taxon>
        <taxon>Hymenobacteraceae</taxon>
        <taxon>Hymenobacter</taxon>
    </lineage>
</organism>
<feature type="transmembrane region" description="Helical" evidence="1">
    <location>
        <begin position="69"/>
        <end position="88"/>
    </location>
</feature>
<proteinExistence type="predicted"/>
<dbReference type="Proteomes" id="UP000626554">
    <property type="component" value="Unassembled WGS sequence"/>
</dbReference>